<reference evidence="11 12" key="1">
    <citation type="submission" date="2020-07" db="EMBL/GenBank/DDBJ databases">
        <title>Vallitalea guaymasensis genome.</title>
        <authorList>
            <person name="Postec A."/>
        </authorList>
    </citation>
    <scope>NUCLEOTIDE SEQUENCE [LARGE SCALE GENOMIC DNA]</scope>
    <source>
        <strain evidence="11 12">Ra1766G1</strain>
    </source>
</reference>
<dbReference type="PANTHER" id="PTHR30009:SF4">
    <property type="entry name" value="PTS SYSTEM N-ACETYLGLUCOSAMINE-SPECIFIC EIICBA COMPONENT"/>
    <property type="match status" value="1"/>
</dbReference>
<keyword evidence="8 9" id="KW-0472">Membrane</keyword>
<keyword evidence="7 9" id="KW-1133">Transmembrane helix</keyword>
<feature type="transmembrane region" description="Helical" evidence="9">
    <location>
        <begin position="96"/>
        <end position="113"/>
    </location>
</feature>
<keyword evidence="12" id="KW-1185">Reference proteome</keyword>
<dbReference type="PANTHER" id="PTHR30009">
    <property type="entry name" value="CYTOCHROME C-TYPE SYNTHESIS PROTEIN AND PTS TRANSMEMBRANE COMPONENT"/>
    <property type="match status" value="1"/>
</dbReference>
<evidence type="ECO:0000256" key="3">
    <source>
        <dbReference type="ARBA" id="ARBA00022475"/>
    </source>
</evidence>
<protein>
    <submittedName>
        <fullName evidence="11">PTS transporter subunit EIIC</fullName>
    </submittedName>
</protein>
<dbReference type="InterPro" id="IPR050429">
    <property type="entry name" value="PTS_Glucose_EIICBA"/>
</dbReference>
<dbReference type="GO" id="GO:0008982">
    <property type="term" value="F:protein-N(PI)-phosphohistidine-sugar phosphotransferase activity"/>
    <property type="evidence" value="ECO:0007669"/>
    <property type="project" value="InterPro"/>
</dbReference>
<name>A0A8J8M9S2_9FIRM</name>
<keyword evidence="2" id="KW-0813">Transport</keyword>
<keyword evidence="5" id="KW-0598">Phosphotransferase system</keyword>
<dbReference type="AlphaFoldDB" id="A0A8J8M9S2"/>
<evidence type="ECO:0000256" key="9">
    <source>
        <dbReference type="SAM" id="Phobius"/>
    </source>
</evidence>
<feature type="transmembrane region" description="Helical" evidence="9">
    <location>
        <begin position="133"/>
        <end position="154"/>
    </location>
</feature>
<keyword evidence="4" id="KW-0762">Sugar transport</keyword>
<feature type="transmembrane region" description="Helical" evidence="9">
    <location>
        <begin position="51"/>
        <end position="84"/>
    </location>
</feature>
<dbReference type="GO" id="GO:0005886">
    <property type="term" value="C:plasma membrane"/>
    <property type="evidence" value="ECO:0007669"/>
    <property type="project" value="UniProtKB-SubCell"/>
</dbReference>
<evidence type="ECO:0000256" key="7">
    <source>
        <dbReference type="ARBA" id="ARBA00022989"/>
    </source>
</evidence>
<dbReference type="GO" id="GO:0090563">
    <property type="term" value="F:protein-phosphocysteine-sugar phosphotransferase activity"/>
    <property type="evidence" value="ECO:0007669"/>
    <property type="project" value="TreeGrafter"/>
</dbReference>
<dbReference type="KEGG" id="vgu:HYG85_08695"/>
<gene>
    <name evidence="11" type="ORF">HYG85_08695</name>
</gene>
<feature type="transmembrane region" description="Helical" evidence="9">
    <location>
        <begin position="12"/>
        <end position="31"/>
    </location>
</feature>
<dbReference type="OrthoDB" id="9764327at2"/>
<organism evidence="11 12">
    <name type="scientific">Vallitalea guaymasensis</name>
    <dbReference type="NCBI Taxonomy" id="1185412"/>
    <lineage>
        <taxon>Bacteria</taxon>
        <taxon>Bacillati</taxon>
        <taxon>Bacillota</taxon>
        <taxon>Clostridia</taxon>
        <taxon>Lachnospirales</taxon>
        <taxon>Vallitaleaceae</taxon>
        <taxon>Vallitalea</taxon>
    </lineage>
</organism>
<feature type="domain" description="PTS EIIC type-1" evidence="10">
    <location>
        <begin position="2"/>
        <end position="160"/>
    </location>
</feature>
<accession>A0A8J8M9S2</accession>
<keyword evidence="3" id="KW-1003">Cell membrane</keyword>
<evidence type="ECO:0000256" key="1">
    <source>
        <dbReference type="ARBA" id="ARBA00004651"/>
    </source>
</evidence>
<proteinExistence type="predicted"/>
<evidence type="ECO:0000256" key="4">
    <source>
        <dbReference type="ARBA" id="ARBA00022597"/>
    </source>
</evidence>
<comment type="subcellular location">
    <subcellularLocation>
        <location evidence="1">Cell membrane</location>
        <topology evidence="1">Multi-pass membrane protein</topology>
    </subcellularLocation>
</comment>
<dbReference type="EMBL" id="CP058561">
    <property type="protein sequence ID" value="QUH28996.1"/>
    <property type="molecule type" value="Genomic_DNA"/>
</dbReference>
<sequence>MSNKAEATKKQKSALLLPVGVLLVAGILLLIGQPGALNIAFFEEMGKTVFAHLPMIVAIIVAIALAVDDHGTVVLSAVLGYFVLNKGVQTINDASNMGIVAGIIAGIVAGLLYNKYKNAQLPTWLAFFGGKRFVPIVTAFTCIILALIFGYAWVPLKGLF</sequence>
<evidence type="ECO:0000259" key="10">
    <source>
        <dbReference type="PROSITE" id="PS51103"/>
    </source>
</evidence>
<evidence type="ECO:0000313" key="12">
    <source>
        <dbReference type="Proteomes" id="UP000677305"/>
    </source>
</evidence>
<evidence type="ECO:0000256" key="5">
    <source>
        <dbReference type="ARBA" id="ARBA00022683"/>
    </source>
</evidence>
<dbReference type="RefSeq" id="WP_113672586.1">
    <property type="nucleotide sequence ID" value="NZ_CAJXUH010000002.1"/>
</dbReference>
<dbReference type="PROSITE" id="PS51103">
    <property type="entry name" value="PTS_EIIC_TYPE_1"/>
    <property type="match status" value="1"/>
</dbReference>
<dbReference type="InterPro" id="IPR013013">
    <property type="entry name" value="PTS_EIIC_1"/>
</dbReference>
<keyword evidence="6 9" id="KW-0812">Transmembrane</keyword>
<dbReference type="GO" id="GO:0009401">
    <property type="term" value="P:phosphoenolpyruvate-dependent sugar phosphotransferase system"/>
    <property type="evidence" value="ECO:0007669"/>
    <property type="project" value="UniProtKB-KW"/>
</dbReference>
<dbReference type="Pfam" id="PF02378">
    <property type="entry name" value="PTS_EIIC"/>
    <property type="match status" value="1"/>
</dbReference>
<dbReference type="Proteomes" id="UP000677305">
    <property type="component" value="Chromosome"/>
</dbReference>
<dbReference type="InterPro" id="IPR003352">
    <property type="entry name" value="PTS_EIIC"/>
</dbReference>
<evidence type="ECO:0000313" key="11">
    <source>
        <dbReference type="EMBL" id="QUH28996.1"/>
    </source>
</evidence>
<dbReference type="GO" id="GO:0015764">
    <property type="term" value="P:N-acetylglucosamine transport"/>
    <property type="evidence" value="ECO:0007669"/>
    <property type="project" value="TreeGrafter"/>
</dbReference>
<evidence type="ECO:0000256" key="6">
    <source>
        <dbReference type="ARBA" id="ARBA00022692"/>
    </source>
</evidence>
<evidence type="ECO:0000256" key="8">
    <source>
        <dbReference type="ARBA" id="ARBA00023136"/>
    </source>
</evidence>
<evidence type="ECO:0000256" key="2">
    <source>
        <dbReference type="ARBA" id="ARBA00022448"/>
    </source>
</evidence>